<comment type="catalytic activity">
    <reaction evidence="1">
        <text>[protein]-peptidylproline (omega=180) = [protein]-peptidylproline (omega=0)</text>
        <dbReference type="Rhea" id="RHEA:16237"/>
        <dbReference type="Rhea" id="RHEA-COMP:10747"/>
        <dbReference type="Rhea" id="RHEA-COMP:10748"/>
        <dbReference type="ChEBI" id="CHEBI:83833"/>
        <dbReference type="ChEBI" id="CHEBI:83834"/>
        <dbReference type="EC" id="5.2.1.8"/>
    </reaction>
</comment>
<dbReference type="InterPro" id="IPR003690">
    <property type="entry name" value="MTERF"/>
</dbReference>
<dbReference type="GO" id="GO:0071013">
    <property type="term" value="C:catalytic step 2 spliceosome"/>
    <property type="evidence" value="ECO:0007669"/>
    <property type="project" value="TreeGrafter"/>
</dbReference>
<evidence type="ECO:0000256" key="3">
    <source>
        <dbReference type="ARBA" id="ARBA00022946"/>
    </source>
</evidence>
<reference evidence="6" key="1">
    <citation type="submission" date="2020-11" db="EMBL/GenBank/DDBJ databases">
        <authorList>
            <person name="Tran Van P."/>
        </authorList>
    </citation>
    <scope>NUCLEOTIDE SEQUENCE</scope>
</reference>
<dbReference type="Gene3D" id="2.40.100.10">
    <property type="entry name" value="Cyclophilin-like"/>
    <property type="match status" value="1"/>
</dbReference>
<dbReference type="PROSITE" id="PS00170">
    <property type="entry name" value="CSA_PPIASE_1"/>
    <property type="match status" value="1"/>
</dbReference>
<dbReference type="Pfam" id="PF02536">
    <property type="entry name" value="mTERF"/>
    <property type="match status" value="1"/>
</dbReference>
<dbReference type="InterPro" id="IPR020892">
    <property type="entry name" value="Cyclophilin-type_PPIase_CS"/>
</dbReference>
<dbReference type="Gene3D" id="1.25.70.10">
    <property type="entry name" value="Transcription termination factor 3, mitochondrial"/>
    <property type="match status" value="1"/>
</dbReference>
<feature type="domain" description="PPIase cyclophilin-type" evidence="5">
    <location>
        <begin position="26"/>
        <end position="157"/>
    </location>
</feature>
<comment type="similarity">
    <text evidence="2">Belongs to the mTERF family.</text>
</comment>
<dbReference type="PANTHER" id="PTHR45625">
    <property type="entry name" value="PEPTIDYL-PROLYL CIS-TRANS ISOMERASE-RELATED"/>
    <property type="match status" value="1"/>
</dbReference>
<dbReference type="SUPFAM" id="SSF50891">
    <property type="entry name" value="Cyclophilin-like"/>
    <property type="match status" value="1"/>
</dbReference>
<dbReference type="Pfam" id="PF00160">
    <property type="entry name" value="Pro_isomerase"/>
    <property type="match status" value="1"/>
</dbReference>
<dbReference type="PANTHER" id="PTHR45625:SF2">
    <property type="entry name" value="PEPTIDYL-PROLYL CIS-TRANS ISOMERASE-LIKE 3"/>
    <property type="match status" value="1"/>
</dbReference>
<accession>A0A7R9F171</accession>
<keyword evidence="3" id="KW-0809">Transit peptide</keyword>
<evidence type="ECO:0000256" key="1">
    <source>
        <dbReference type="ARBA" id="ARBA00000971"/>
    </source>
</evidence>
<sequence>MYTGFKEDDDNQNEEEHGQEQGESLGAREGILTGTVINYYNGCLFHRNIKGFIVQTGDPTHTGKGGNSIWGKKFEDEFKEELKHNARGMVSMANNGPNTNASQFFITYSPQPHLDLKYTLFGKVIDGFDTLDELEKLPINPKNYKPLTETRLNRLIKTYTPIMHHVRKVFVHNSRWMTQHQGQLGLKKSISTSSNLSVSTNDKTLATHLSQNPLPAYLTKVSENFGLDANTLLKAVDSVPSLSKMAISHWEQYFTNMYRNGFDPKFSLSLLSTNPDLLKMKSQDLSESLQHWRNCQFGEDSLKTLLAMCPILLSVHVKEIPQRIPKLKYLSSTKRNIVNLLGSCPSVMFENWKRVESKIEYLSKTMKVENVQIVKSRALACSLDDIKLRHVFLERCGKYVAPSAKVDPMEPSKNPPLYMITDSEDKYFATKVAGLSLEEFEVFTEMFAEEDDDDDDDFTDTDSD</sequence>
<dbReference type="GO" id="GO:0003755">
    <property type="term" value="F:peptidyl-prolyl cis-trans isomerase activity"/>
    <property type="evidence" value="ECO:0007669"/>
    <property type="project" value="UniProtKB-EC"/>
</dbReference>
<dbReference type="AlphaFoldDB" id="A0A7R9F171"/>
<organism evidence="6">
    <name type="scientific">Timema bartmani</name>
    <dbReference type="NCBI Taxonomy" id="61472"/>
    <lineage>
        <taxon>Eukaryota</taxon>
        <taxon>Metazoa</taxon>
        <taxon>Ecdysozoa</taxon>
        <taxon>Arthropoda</taxon>
        <taxon>Hexapoda</taxon>
        <taxon>Insecta</taxon>
        <taxon>Pterygota</taxon>
        <taxon>Neoptera</taxon>
        <taxon>Polyneoptera</taxon>
        <taxon>Phasmatodea</taxon>
        <taxon>Timematodea</taxon>
        <taxon>Timematoidea</taxon>
        <taxon>Timematidae</taxon>
        <taxon>Timema</taxon>
    </lineage>
</organism>
<proteinExistence type="inferred from homology"/>
<dbReference type="PRINTS" id="PR00153">
    <property type="entry name" value="CSAPPISMRASE"/>
</dbReference>
<dbReference type="InterPro" id="IPR044666">
    <property type="entry name" value="Cyclophilin_A-like"/>
</dbReference>
<dbReference type="GO" id="GO:0006457">
    <property type="term" value="P:protein folding"/>
    <property type="evidence" value="ECO:0007669"/>
    <property type="project" value="InterPro"/>
</dbReference>
<evidence type="ECO:0000259" key="5">
    <source>
        <dbReference type="PROSITE" id="PS50072"/>
    </source>
</evidence>
<dbReference type="InterPro" id="IPR002130">
    <property type="entry name" value="Cyclophilin-type_PPIase_dom"/>
</dbReference>
<dbReference type="EMBL" id="OD567119">
    <property type="protein sequence ID" value="CAD7445148.1"/>
    <property type="molecule type" value="Genomic_DNA"/>
</dbReference>
<dbReference type="GO" id="GO:0003676">
    <property type="term" value="F:nucleic acid binding"/>
    <property type="evidence" value="ECO:0007669"/>
    <property type="project" value="InterPro"/>
</dbReference>
<evidence type="ECO:0000256" key="2">
    <source>
        <dbReference type="ARBA" id="ARBA00007692"/>
    </source>
</evidence>
<name>A0A7R9F171_9NEOP</name>
<evidence type="ECO:0000256" key="4">
    <source>
        <dbReference type="SAM" id="MobiDB-lite"/>
    </source>
</evidence>
<dbReference type="InterPro" id="IPR038538">
    <property type="entry name" value="MTERF_sf"/>
</dbReference>
<feature type="region of interest" description="Disordered" evidence="4">
    <location>
        <begin position="1"/>
        <end position="26"/>
    </location>
</feature>
<dbReference type="PROSITE" id="PS50072">
    <property type="entry name" value="CSA_PPIASE_2"/>
    <property type="match status" value="1"/>
</dbReference>
<evidence type="ECO:0000313" key="6">
    <source>
        <dbReference type="EMBL" id="CAD7445148.1"/>
    </source>
</evidence>
<dbReference type="InterPro" id="IPR029000">
    <property type="entry name" value="Cyclophilin-like_dom_sf"/>
</dbReference>
<protein>
    <recommendedName>
        <fullName evidence="5">PPIase cyclophilin-type domain-containing protein</fullName>
    </recommendedName>
</protein>
<gene>
    <name evidence="6" type="ORF">TBIB3V08_LOCUS7508</name>
</gene>